<dbReference type="Proteomes" id="UP001067231">
    <property type="component" value="Unassembled WGS sequence"/>
</dbReference>
<proteinExistence type="predicted"/>
<reference evidence="2" key="1">
    <citation type="submission" date="2022-10" db="EMBL/GenBank/DDBJ databases">
        <title>Adaptive evolution leads to modifications in subtelomeric GC content in a zoonotic Cryptosporidium species.</title>
        <authorList>
            <person name="Li J."/>
            <person name="Feng Y."/>
            <person name="Xiao L."/>
        </authorList>
    </citation>
    <scope>NUCLEOTIDE SEQUENCE</scope>
    <source>
        <strain evidence="2">33844</strain>
    </source>
</reference>
<name>A0A9D5DN86_9CRYT</name>
<feature type="region of interest" description="Disordered" evidence="1">
    <location>
        <begin position="297"/>
        <end position="321"/>
    </location>
</feature>
<protein>
    <submittedName>
        <fullName evidence="2">Transmembrane domain-containing protein</fullName>
    </submittedName>
</protein>
<evidence type="ECO:0000313" key="2">
    <source>
        <dbReference type="EMBL" id="KAJ1612961.1"/>
    </source>
</evidence>
<evidence type="ECO:0000256" key="1">
    <source>
        <dbReference type="SAM" id="MobiDB-lite"/>
    </source>
</evidence>
<dbReference type="AlphaFoldDB" id="A0A9D5DN86"/>
<sequence length="321" mass="36899">MFKRVHRLASLRGLQDSLLLYMDSDTMFSRFSVKIEDFQTAMRSSYLCMSVDDSCEFQHYIVNVGVLLLSLKKLETFIFCIQVLALQKFQSLLPYSLEWSRSGLNDQNIVISLLNETGRLDIPRIQSYCLSRKQHPDGLFEDRWVDLNLSRRNKGVMVVPSLFLNHIIRVDKVMESSKETSDLAKKAWILHFSGSNRLEQCFMIHRICQERLGVLDNGQGSHTRECPERLDGLMTERESQKVDTLFSVNMSSQLDPNNYIGQHHSDWIESLRLIDLGIKSLSNRYTALINRYVELQETSGGSEEPPSRSSPSYSPSSNCLN</sequence>
<gene>
    <name evidence="2" type="ORF">OJ253_413</name>
</gene>
<keyword evidence="2" id="KW-0472">Membrane</keyword>
<organism evidence="2">
    <name type="scientific">Cryptosporidium canis</name>
    <dbReference type="NCBI Taxonomy" id="195482"/>
    <lineage>
        <taxon>Eukaryota</taxon>
        <taxon>Sar</taxon>
        <taxon>Alveolata</taxon>
        <taxon>Apicomplexa</taxon>
        <taxon>Conoidasida</taxon>
        <taxon>Coccidia</taxon>
        <taxon>Eucoccidiorida</taxon>
        <taxon>Eimeriorina</taxon>
        <taxon>Cryptosporidiidae</taxon>
        <taxon>Cryptosporidium</taxon>
    </lineage>
</organism>
<keyword evidence="2" id="KW-0812">Transmembrane</keyword>
<feature type="compositionally biased region" description="Low complexity" evidence="1">
    <location>
        <begin position="299"/>
        <end position="321"/>
    </location>
</feature>
<accession>A0A9D5DN86</accession>
<dbReference type="OrthoDB" id="336210at2759"/>
<comment type="caution">
    <text evidence="2">The sequence shown here is derived from an EMBL/GenBank/DDBJ whole genome shotgun (WGS) entry which is preliminary data.</text>
</comment>
<dbReference type="EMBL" id="JAPCXC010000004">
    <property type="protein sequence ID" value="KAJ1612961.1"/>
    <property type="molecule type" value="Genomic_DNA"/>
</dbReference>